<reference evidence="2 3" key="1">
    <citation type="submission" date="2016-10" db="EMBL/GenBank/DDBJ databases">
        <authorList>
            <person name="de Groot N.N."/>
        </authorList>
    </citation>
    <scope>NUCLEOTIDE SEQUENCE [LARGE SCALE GENOMIC DNA]</scope>
    <source>
        <strain evidence="2 3">DSM 16619</strain>
    </source>
</reference>
<keyword evidence="3" id="KW-1185">Reference proteome</keyword>
<sequence>TGTTIPCKSCAHPSAELRVRSRACRLFRADYRRVRSDLGSLGLRASGWAPGPTCLQHRDFTVRATEYIVRWVGSDVPDTPVLEKRTPDAALSELIDDWNDNHGYERLGEDRNMLESRRSYEVSVDASSTCDLNGLEDQREETRVEENGDGDKVYRVKGCPHCGAEPVLFRIGGYYALDCNQHRDFDVCAMAAIFPDEATIEGLIKIWNDDHHYHMLEANQSILESRQFYEVPLNPYPKPAKAKRSGRPTKGKNRPASAAEASR</sequence>
<feature type="compositionally biased region" description="Basic residues" evidence="1">
    <location>
        <begin position="240"/>
        <end position="253"/>
    </location>
</feature>
<name>A0A1G7FAP2_9BURK</name>
<dbReference type="AlphaFoldDB" id="A0A1G7FAP2"/>
<dbReference type="Proteomes" id="UP000198781">
    <property type="component" value="Unassembled WGS sequence"/>
</dbReference>
<evidence type="ECO:0000256" key="1">
    <source>
        <dbReference type="SAM" id="MobiDB-lite"/>
    </source>
</evidence>
<protein>
    <submittedName>
        <fullName evidence="2">Uncharacterized protein</fullName>
    </submittedName>
</protein>
<organism evidence="2 3">
    <name type="scientific">Paracidovorax valerianellae</name>
    <dbReference type="NCBI Taxonomy" id="187868"/>
    <lineage>
        <taxon>Bacteria</taxon>
        <taxon>Pseudomonadati</taxon>
        <taxon>Pseudomonadota</taxon>
        <taxon>Betaproteobacteria</taxon>
        <taxon>Burkholderiales</taxon>
        <taxon>Comamonadaceae</taxon>
        <taxon>Paracidovorax</taxon>
    </lineage>
</organism>
<gene>
    <name evidence="2" type="ORF">SAMN05192589_12741</name>
</gene>
<feature type="non-terminal residue" evidence="2">
    <location>
        <position position="1"/>
    </location>
</feature>
<dbReference type="EMBL" id="FMZC01000027">
    <property type="protein sequence ID" value="SDE72565.1"/>
    <property type="molecule type" value="Genomic_DNA"/>
</dbReference>
<accession>A0A1G7FAP2</accession>
<proteinExistence type="predicted"/>
<evidence type="ECO:0000313" key="2">
    <source>
        <dbReference type="EMBL" id="SDE72565.1"/>
    </source>
</evidence>
<evidence type="ECO:0000313" key="3">
    <source>
        <dbReference type="Proteomes" id="UP000198781"/>
    </source>
</evidence>
<feature type="region of interest" description="Disordered" evidence="1">
    <location>
        <begin position="234"/>
        <end position="263"/>
    </location>
</feature>